<dbReference type="Gene3D" id="3.40.50.300">
    <property type="entry name" value="P-loop containing nucleotide triphosphate hydrolases"/>
    <property type="match status" value="1"/>
</dbReference>
<dbReference type="CDD" id="cd00267">
    <property type="entry name" value="ABC_ATPase"/>
    <property type="match status" value="1"/>
</dbReference>
<name>A0A841GGP3_9BACT</name>
<dbReference type="PANTHER" id="PTHR43566">
    <property type="entry name" value="CONSERVED PROTEIN"/>
    <property type="match status" value="1"/>
</dbReference>
<dbReference type="Pfam" id="PF13173">
    <property type="entry name" value="AAA_14"/>
    <property type="match status" value="1"/>
</dbReference>
<evidence type="ECO:0000259" key="1">
    <source>
        <dbReference type="SMART" id="SM00382"/>
    </source>
</evidence>
<protein>
    <submittedName>
        <fullName evidence="2">Putative AAA+ superfamily ATPase</fullName>
    </submittedName>
</protein>
<dbReference type="RefSeq" id="WP_221236869.1">
    <property type="nucleotide sequence ID" value="NZ_JACHEX010000003.1"/>
</dbReference>
<evidence type="ECO:0000313" key="2">
    <source>
        <dbReference type="EMBL" id="MBB6062762.1"/>
    </source>
</evidence>
<reference evidence="2 3" key="1">
    <citation type="submission" date="2020-08" db="EMBL/GenBank/DDBJ databases">
        <title>Genomic Encyclopedia of Type Strains, Phase IV (KMG-IV): sequencing the most valuable type-strain genomes for metagenomic binning, comparative biology and taxonomic classification.</title>
        <authorList>
            <person name="Goeker M."/>
        </authorList>
    </citation>
    <scope>NUCLEOTIDE SEQUENCE [LARGE SCALE GENOMIC DNA]</scope>
    <source>
        <strain evidence="2 3">DSM 13481</strain>
    </source>
</reference>
<gene>
    <name evidence="2" type="ORF">HNP65_001214</name>
</gene>
<dbReference type="AlphaFoldDB" id="A0A841GGP3"/>
<evidence type="ECO:0000313" key="3">
    <source>
        <dbReference type="Proteomes" id="UP000555828"/>
    </source>
</evidence>
<dbReference type="SMART" id="SM00382">
    <property type="entry name" value="AAA"/>
    <property type="match status" value="1"/>
</dbReference>
<organism evidence="2 3">
    <name type="scientific">Thermosipho japonicus</name>
    <dbReference type="NCBI Taxonomy" id="90323"/>
    <lineage>
        <taxon>Bacteria</taxon>
        <taxon>Thermotogati</taxon>
        <taxon>Thermotogota</taxon>
        <taxon>Thermotogae</taxon>
        <taxon>Thermotogales</taxon>
        <taxon>Fervidobacteriaceae</taxon>
        <taxon>Thermosipho</taxon>
    </lineage>
</organism>
<dbReference type="InterPro" id="IPR027417">
    <property type="entry name" value="P-loop_NTPase"/>
</dbReference>
<dbReference type="InterPro" id="IPR041682">
    <property type="entry name" value="AAA_14"/>
</dbReference>
<keyword evidence="3" id="KW-1185">Reference proteome</keyword>
<feature type="domain" description="AAA+ ATPase" evidence="1">
    <location>
        <begin position="18"/>
        <end position="136"/>
    </location>
</feature>
<accession>A0A841GGP3</accession>
<dbReference type="SUPFAM" id="SSF52540">
    <property type="entry name" value="P-loop containing nucleoside triphosphate hydrolases"/>
    <property type="match status" value="1"/>
</dbReference>
<comment type="caution">
    <text evidence="2">The sequence shown here is derived from an EMBL/GenBank/DDBJ whole genome shotgun (WGS) entry which is preliminary data.</text>
</comment>
<dbReference type="Proteomes" id="UP000555828">
    <property type="component" value="Unassembled WGS sequence"/>
</dbReference>
<dbReference type="EMBL" id="JACHEX010000003">
    <property type="protein sequence ID" value="MBB6062762.1"/>
    <property type="molecule type" value="Genomic_DNA"/>
</dbReference>
<dbReference type="InterPro" id="IPR003593">
    <property type="entry name" value="AAA+_ATPase"/>
</dbReference>
<dbReference type="PANTHER" id="PTHR43566:SF1">
    <property type="entry name" value="AAA+ ATPASE DOMAIN-CONTAINING PROTEIN"/>
    <property type="match status" value="1"/>
</dbReference>
<sequence length="141" mass="16343">MNLIKRELLKEIKEHLNKPEITVITGPRQSGKTTLMKIIENELISSGEKTLFLNLDIEEEMKYFKSQADLLKKIELEIGDSKGYVFIDEIQRKENAGLFLKGIYDMNLPYKFIVSGSGSIELKEKIQESLLEEKEFLNFQL</sequence>
<proteinExistence type="predicted"/>